<comment type="subcellular location">
    <subcellularLocation>
        <location evidence="1">Cytoplasm</location>
    </subcellularLocation>
</comment>
<evidence type="ECO:0000256" key="5">
    <source>
        <dbReference type="ARBA" id="ARBA00036820"/>
    </source>
</evidence>
<reference evidence="10 11" key="1">
    <citation type="journal article" date="2000" name="DNA Res.">
        <title>Complete genome structure of the nitrogen-fixing symbiotic bacterium Mesorhizobium loti.</title>
        <authorList>
            <person name="Kaneko T."/>
            <person name="Nakamura Y."/>
            <person name="Sato S."/>
            <person name="Asamizu E."/>
            <person name="Kato T."/>
            <person name="Sasamoto S."/>
            <person name="Watanabe A."/>
            <person name="Idesawa K."/>
            <person name="Ishikawa A."/>
            <person name="Kawashima K."/>
            <person name="Kimura T."/>
            <person name="Kishida Y."/>
            <person name="Kiyokawa C."/>
            <person name="Kohara M."/>
            <person name="Matsumoto M."/>
            <person name="Matsuno A."/>
            <person name="Mochizuki Y."/>
            <person name="Nakayama S."/>
            <person name="Nakazaki N."/>
            <person name="Shimpo S."/>
            <person name="Sugimoto M."/>
            <person name="Takeuchi C."/>
            <person name="Yamada M."/>
            <person name="Tabata S."/>
        </authorList>
    </citation>
    <scope>NUCLEOTIDE SEQUENCE [LARGE SCALE GENOMIC DNA]</scope>
    <source>
        <strain evidence="11">LMG 29417 / CECT 9101 / MAFF 303099</strain>
    </source>
</reference>
<dbReference type="eggNOG" id="COG2334">
    <property type="taxonomic scope" value="Bacteria"/>
</dbReference>
<feature type="domain" description="Aminoglycoside phosphotransferase" evidence="9">
    <location>
        <begin position="51"/>
        <end position="289"/>
    </location>
</feature>
<evidence type="ECO:0000313" key="10">
    <source>
        <dbReference type="EMBL" id="BAB53326.1"/>
    </source>
</evidence>
<dbReference type="HOGENOM" id="CLU_042971_0_0_5"/>
<name>Q986X7_RHILO</name>
<evidence type="ECO:0000256" key="7">
    <source>
        <dbReference type="ARBA" id="ARBA00038873"/>
    </source>
</evidence>
<dbReference type="EMBL" id="BA000012">
    <property type="protein sequence ID" value="BAB53326.1"/>
    <property type="molecule type" value="Genomic_DNA"/>
</dbReference>
<dbReference type="InterPro" id="IPR011009">
    <property type="entry name" value="Kinase-like_dom_sf"/>
</dbReference>
<dbReference type="KEGG" id="mlo:mlr7168"/>
<evidence type="ECO:0000256" key="4">
    <source>
        <dbReference type="ARBA" id="ARBA00022777"/>
    </source>
</evidence>
<dbReference type="AlphaFoldDB" id="Q986X7"/>
<evidence type="ECO:0000256" key="8">
    <source>
        <dbReference type="ARBA" id="ARBA00040505"/>
    </source>
</evidence>
<dbReference type="InterPro" id="IPR002575">
    <property type="entry name" value="Aminoglycoside_PTrfase"/>
</dbReference>
<dbReference type="Pfam" id="PF01636">
    <property type="entry name" value="APH"/>
    <property type="match status" value="1"/>
</dbReference>
<evidence type="ECO:0000256" key="3">
    <source>
        <dbReference type="ARBA" id="ARBA00022679"/>
    </source>
</evidence>
<gene>
    <name evidence="10" type="ordered locus">mlr7168</name>
</gene>
<accession>Q986X7</accession>
<keyword evidence="4 10" id="KW-0418">Kinase</keyword>
<keyword evidence="2" id="KW-0963">Cytoplasm</keyword>
<dbReference type="Gene3D" id="3.90.1200.10">
    <property type="match status" value="1"/>
</dbReference>
<evidence type="ECO:0000256" key="6">
    <source>
        <dbReference type="ARBA" id="ARBA00037368"/>
    </source>
</evidence>
<comment type="function">
    <text evidence="6">Catalyzes the GTP-dependent phosphorylation of 5-hydroxy-L-lysine.</text>
</comment>
<sequence>MWSRADRSGDELMNAAVPDAFGETLAQDAPDVSIADALAILRRHYGLTGSARPLPGERDHNFHIHTDGEGEFVLKVSHPAEEAGFTDFQNKALDHILAVDPTLPVPSVRKSLEGDAQFTVSVGGSAPRIIRLVTYLPGQLLSRCPTSAAQDRNLGIFLARLGRALRGFFHPAAGSDLLWDIRKVAKTRPMLAYIADSRHRAMVERVIEAFEARAAPVIPSLRAQIVHNDMNSYNVVMDAERPEVVSGILDFGDMIHSPLICDLAIGAVYRWPAEGHPLAPAARFVAGYQSVQPLEAEEIGILFDLIRARLALIANIASWQAERFPAKRDYVLRLIAEVWTSLERLNGLSSDEARRYFLDHSNPE</sequence>
<evidence type="ECO:0000313" key="11">
    <source>
        <dbReference type="Proteomes" id="UP000000552"/>
    </source>
</evidence>
<dbReference type="SUPFAM" id="SSF56112">
    <property type="entry name" value="Protein kinase-like (PK-like)"/>
    <property type="match status" value="1"/>
</dbReference>
<comment type="catalytic activity">
    <reaction evidence="5">
        <text>(5R)-5-hydroxy-L-lysine + GTP = (5R)-5-phosphooxy-L-lysine + GDP + H(+)</text>
        <dbReference type="Rhea" id="RHEA:19049"/>
        <dbReference type="ChEBI" id="CHEBI:15378"/>
        <dbReference type="ChEBI" id="CHEBI:37565"/>
        <dbReference type="ChEBI" id="CHEBI:57882"/>
        <dbReference type="ChEBI" id="CHEBI:58189"/>
        <dbReference type="ChEBI" id="CHEBI:58357"/>
        <dbReference type="EC" id="2.7.1.81"/>
    </reaction>
</comment>
<dbReference type="PANTHER" id="PTHR21064:SF1">
    <property type="entry name" value="HYDROXYLYSINE KINASE"/>
    <property type="match status" value="1"/>
</dbReference>
<evidence type="ECO:0000256" key="1">
    <source>
        <dbReference type="ARBA" id="ARBA00004496"/>
    </source>
</evidence>
<dbReference type="GO" id="GO:0005737">
    <property type="term" value="C:cytoplasm"/>
    <property type="evidence" value="ECO:0007669"/>
    <property type="project" value="UniProtKB-SubCell"/>
</dbReference>
<evidence type="ECO:0000259" key="9">
    <source>
        <dbReference type="Pfam" id="PF01636"/>
    </source>
</evidence>
<proteinExistence type="predicted"/>
<protein>
    <recommendedName>
        <fullName evidence="8">Hydroxylysine kinase</fullName>
        <ecNumber evidence="7">2.7.1.81</ecNumber>
    </recommendedName>
</protein>
<organism evidence="10 11">
    <name type="scientific">Mesorhizobium japonicum (strain LMG 29417 / CECT 9101 / MAFF 303099)</name>
    <name type="common">Mesorhizobium loti (strain MAFF 303099)</name>
    <dbReference type="NCBI Taxonomy" id="266835"/>
    <lineage>
        <taxon>Bacteria</taxon>
        <taxon>Pseudomonadati</taxon>
        <taxon>Pseudomonadota</taxon>
        <taxon>Alphaproteobacteria</taxon>
        <taxon>Hyphomicrobiales</taxon>
        <taxon>Phyllobacteriaceae</taxon>
        <taxon>Mesorhizobium</taxon>
    </lineage>
</organism>
<dbReference type="PANTHER" id="PTHR21064">
    <property type="entry name" value="AMINOGLYCOSIDE PHOSPHOTRANSFERASE DOMAIN-CONTAINING PROTEIN-RELATED"/>
    <property type="match status" value="1"/>
</dbReference>
<dbReference type="GO" id="GO:0047992">
    <property type="term" value="F:hydroxylysine kinase activity"/>
    <property type="evidence" value="ECO:0007669"/>
    <property type="project" value="UniProtKB-EC"/>
</dbReference>
<evidence type="ECO:0000256" key="2">
    <source>
        <dbReference type="ARBA" id="ARBA00022490"/>
    </source>
</evidence>
<dbReference type="Proteomes" id="UP000000552">
    <property type="component" value="Chromosome"/>
</dbReference>
<dbReference type="InterPro" id="IPR050249">
    <property type="entry name" value="Pseudomonas-type_ThrB"/>
</dbReference>
<dbReference type="EC" id="2.7.1.81" evidence="7"/>
<keyword evidence="3" id="KW-0808">Transferase</keyword>